<feature type="region of interest" description="Disordered" evidence="1">
    <location>
        <begin position="213"/>
        <end position="256"/>
    </location>
</feature>
<gene>
    <name evidence="3" type="ORF">FNH04_42070</name>
</gene>
<feature type="compositionally biased region" description="Polar residues" evidence="1">
    <location>
        <begin position="221"/>
        <end position="256"/>
    </location>
</feature>
<evidence type="ECO:0000313" key="3">
    <source>
        <dbReference type="EMBL" id="MPY46261.1"/>
    </source>
</evidence>
<dbReference type="OrthoDB" id="4350224at2"/>
<sequence length="256" mass="26995">MTGHRPVARRLAPLCTAAAAALLLSPATAHADHVDDPSAQELSDAAEKAFDDATSMRLTMTDRSEGTDTSTGQPTTVDLALDQDDNCTGTIEMGGDGGSAELIKRGEEVWLKPDETYWRSQFPDGGQEVADLLQGRYLHGTSSDALLTDMAGVCDLRALQEDATGDGSANQQITKGNETTVDGERVTPLTSTEGGTTTTLYVLSGGDHRLVRGTEKGGGSDVTTTFTDYNEPVPSQTPSADESLDVSQLESELQNV</sequence>
<comment type="caution">
    <text evidence="3">The sequence shown here is derived from an EMBL/GenBank/DDBJ whole genome shotgun (WGS) entry which is preliminary data.</text>
</comment>
<dbReference type="InterPro" id="IPR029046">
    <property type="entry name" value="LolA/LolB/LppX"/>
</dbReference>
<feature type="signal peptide" evidence="2">
    <location>
        <begin position="1"/>
        <end position="31"/>
    </location>
</feature>
<accession>A0A5N8WFJ9</accession>
<evidence type="ECO:0000313" key="4">
    <source>
        <dbReference type="Proteomes" id="UP000326979"/>
    </source>
</evidence>
<organism evidence="3 4">
    <name type="scientific">Streptomyces phyllanthi</name>
    <dbReference type="NCBI Taxonomy" id="1803180"/>
    <lineage>
        <taxon>Bacteria</taxon>
        <taxon>Bacillati</taxon>
        <taxon>Actinomycetota</taxon>
        <taxon>Actinomycetes</taxon>
        <taxon>Kitasatosporales</taxon>
        <taxon>Streptomycetaceae</taxon>
        <taxon>Streptomyces</taxon>
    </lineage>
</organism>
<evidence type="ECO:0008006" key="5">
    <source>
        <dbReference type="Google" id="ProtNLM"/>
    </source>
</evidence>
<proteinExistence type="predicted"/>
<dbReference type="Gene3D" id="2.50.20.20">
    <property type="match status" value="1"/>
</dbReference>
<dbReference type="EMBL" id="VJZE01000612">
    <property type="protein sequence ID" value="MPY46261.1"/>
    <property type="molecule type" value="Genomic_DNA"/>
</dbReference>
<dbReference type="AlphaFoldDB" id="A0A5N8WFJ9"/>
<protein>
    <recommendedName>
        <fullName evidence="5">Lipoprotein</fullName>
    </recommendedName>
</protein>
<feature type="compositionally biased region" description="Polar residues" evidence="1">
    <location>
        <begin position="67"/>
        <end position="76"/>
    </location>
</feature>
<evidence type="ECO:0000256" key="2">
    <source>
        <dbReference type="SAM" id="SignalP"/>
    </source>
</evidence>
<keyword evidence="2" id="KW-0732">Signal</keyword>
<feature type="chain" id="PRO_5024802891" description="Lipoprotein" evidence="2">
    <location>
        <begin position="32"/>
        <end position="256"/>
    </location>
</feature>
<dbReference type="SUPFAM" id="SSF89392">
    <property type="entry name" value="Prokaryotic lipoproteins and lipoprotein localization factors"/>
    <property type="match status" value="1"/>
</dbReference>
<keyword evidence="4" id="KW-1185">Reference proteome</keyword>
<evidence type="ECO:0000256" key="1">
    <source>
        <dbReference type="SAM" id="MobiDB-lite"/>
    </source>
</evidence>
<name>A0A5N8WFJ9_9ACTN</name>
<reference evidence="3 4" key="1">
    <citation type="submission" date="2019-07" db="EMBL/GenBank/DDBJ databases">
        <title>New species of Amycolatopsis and Streptomyces.</title>
        <authorList>
            <person name="Duangmal K."/>
            <person name="Teo W.F.A."/>
            <person name="Lipun K."/>
        </authorList>
    </citation>
    <scope>NUCLEOTIDE SEQUENCE [LARGE SCALE GENOMIC DNA]</scope>
    <source>
        <strain evidence="3 4">TISTR 2346</strain>
    </source>
</reference>
<feature type="region of interest" description="Disordered" evidence="1">
    <location>
        <begin position="58"/>
        <end position="78"/>
    </location>
</feature>
<dbReference type="RefSeq" id="WP_152791510.1">
    <property type="nucleotide sequence ID" value="NZ_BAABEQ010000003.1"/>
</dbReference>
<dbReference type="Proteomes" id="UP000326979">
    <property type="component" value="Unassembled WGS sequence"/>
</dbReference>